<proteinExistence type="predicted"/>
<gene>
    <name evidence="2" type="ORF">CC80DRAFT_597209</name>
</gene>
<organism evidence="2 3">
    <name type="scientific">Byssothecium circinans</name>
    <dbReference type="NCBI Taxonomy" id="147558"/>
    <lineage>
        <taxon>Eukaryota</taxon>
        <taxon>Fungi</taxon>
        <taxon>Dikarya</taxon>
        <taxon>Ascomycota</taxon>
        <taxon>Pezizomycotina</taxon>
        <taxon>Dothideomycetes</taxon>
        <taxon>Pleosporomycetidae</taxon>
        <taxon>Pleosporales</taxon>
        <taxon>Massarineae</taxon>
        <taxon>Massarinaceae</taxon>
        <taxon>Byssothecium</taxon>
    </lineage>
</organism>
<dbReference type="EMBL" id="ML977015">
    <property type="protein sequence ID" value="KAF1951753.1"/>
    <property type="molecule type" value="Genomic_DNA"/>
</dbReference>
<feature type="compositionally biased region" description="Polar residues" evidence="1">
    <location>
        <begin position="15"/>
        <end position="24"/>
    </location>
</feature>
<dbReference type="Proteomes" id="UP000800035">
    <property type="component" value="Unassembled WGS sequence"/>
</dbReference>
<reference evidence="2" key="1">
    <citation type="journal article" date="2020" name="Stud. Mycol.">
        <title>101 Dothideomycetes genomes: a test case for predicting lifestyles and emergence of pathogens.</title>
        <authorList>
            <person name="Haridas S."/>
            <person name="Albert R."/>
            <person name="Binder M."/>
            <person name="Bloem J."/>
            <person name="Labutti K."/>
            <person name="Salamov A."/>
            <person name="Andreopoulos B."/>
            <person name="Baker S."/>
            <person name="Barry K."/>
            <person name="Bills G."/>
            <person name="Bluhm B."/>
            <person name="Cannon C."/>
            <person name="Castanera R."/>
            <person name="Culley D."/>
            <person name="Daum C."/>
            <person name="Ezra D."/>
            <person name="Gonzalez J."/>
            <person name="Henrissat B."/>
            <person name="Kuo A."/>
            <person name="Liang C."/>
            <person name="Lipzen A."/>
            <person name="Lutzoni F."/>
            <person name="Magnuson J."/>
            <person name="Mondo S."/>
            <person name="Nolan M."/>
            <person name="Ohm R."/>
            <person name="Pangilinan J."/>
            <person name="Park H.-J."/>
            <person name="Ramirez L."/>
            <person name="Alfaro M."/>
            <person name="Sun H."/>
            <person name="Tritt A."/>
            <person name="Yoshinaga Y."/>
            <person name="Zwiers L.-H."/>
            <person name="Turgeon B."/>
            <person name="Goodwin S."/>
            <person name="Spatafora J."/>
            <person name="Crous P."/>
            <person name="Grigoriev I."/>
        </authorList>
    </citation>
    <scope>NUCLEOTIDE SEQUENCE</scope>
    <source>
        <strain evidence="2">CBS 675.92</strain>
    </source>
</reference>
<name>A0A6A5TG02_9PLEO</name>
<dbReference type="AlphaFoldDB" id="A0A6A5TG02"/>
<protein>
    <submittedName>
        <fullName evidence="2">Uncharacterized protein</fullName>
    </submittedName>
</protein>
<accession>A0A6A5TG02</accession>
<evidence type="ECO:0000256" key="1">
    <source>
        <dbReference type="SAM" id="MobiDB-lite"/>
    </source>
</evidence>
<evidence type="ECO:0000313" key="2">
    <source>
        <dbReference type="EMBL" id="KAF1951753.1"/>
    </source>
</evidence>
<keyword evidence="3" id="KW-1185">Reference proteome</keyword>
<sequence length="149" mass="16321">MRRPVAARLSPTPPRSTVRSETKSPPLSVLCESLAWDMLGQAGTGWDMGPHPGVIRDLLALPGQSPEPLSISGWRVDVEYYFSALQRAAAAWRCVMRALHRHREASPGGICAALQPRRSSVTAQDATVSHHVNFQGREPAIEALNRFIC</sequence>
<feature type="region of interest" description="Disordered" evidence="1">
    <location>
        <begin position="1"/>
        <end position="24"/>
    </location>
</feature>
<evidence type="ECO:0000313" key="3">
    <source>
        <dbReference type="Proteomes" id="UP000800035"/>
    </source>
</evidence>